<feature type="compositionally biased region" description="Basic and acidic residues" evidence="1">
    <location>
        <begin position="486"/>
        <end position="507"/>
    </location>
</feature>
<dbReference type="CDD" id="cd00882">
    <property type="entry name" value="Ras_like_GTPase"/>
    <property type="match status" value="1"/>
</dbReference>
<evidence type="ECO:0000256" key="1">
    <source>
        <dbReference type="SAM" id="MobiDB-lite"/>
    </source>
</evidence>
<evidence type="ECO:0008006" key="4">
    <source>
        <dbReference type="Google" id="ProtNLM"/>
    </source>
</evidence>
<gene>
    <name evidence="2" type="ORF">PPENT_87.1.T1540092</name>
</gene>
<dbReference type="AlphaFoldDB" id="A0A8S1Y6A4"/>
<dbReference type="Proteomes" id="UP000689195">
    <property type="component" value="Unassembled WGS sequence"/>
</dbReference>
<keyword evidence="3" id="KW-1185">Reference proteome</keyword>
<accession>A0A8S1Y6A4</accession>
<dbReference type="EMBL" id="CAJJDO010000154">
    <property type="protein sequence ID" value="CAD8209379.1"/>
    <property type="molecule type" value="Genomic_DNA"/>
</dbReference>
<name>A0A8S1Y6A4_9CILI</name>
<sequence>METNKPIAILLSKVGRGKTSFYNKICKQSQKTYFGGQSCTRELFLKCSFFGKGFYLMDTPGFGCDEDIIIHLSALFVAAERSLNAILVLTKFDRACVMKEEINQALSMLSPCRNMIIIIVTFWDDVEKEPIQTQEKFKKEIQDLVMKPLKLNSFICTSKNTPGDIICYQLDQLIQNNVKKSVQLTRQEFSFKFTQLSSFSITDEIETHKLKQDFQNKCKGALRFIEQQKNDDQEMTELMHELILAMKEEAHATVMEFTKQNRESFEKLVEKFGICDYTYLAHTKLKAEIMGYLEQVIQIAQKKMQTYKYHVYNYIKQCPYCGLIWFKVAGCENLTRCGEQPNKDDEKLAPQPKKYKIEFQESELKVIKLTNSGQIIKRLQINQTTNYKGCGKKLDWKNLPTLSEDLVKELKNTGFLDVLSMLKDKDSKDIVNEEKYWQQIDVLQNKHRELVNKQIEDENNIYQQSNQKFSNNQSMFYINQNQVPKHSELNKNSNHKELQSQSKDENCKTSFGDNNEKKQQQFDGKYFDQP</sequence>
<evidence type="ECO:0000313" key="2">
    <source>
        <dbReference type="EMBL" id="CAD8209379.1"/>
    </source>
</evidence>
<proteinExistence type="predicted"/>
<evidence type="ECO:0000313" key="3">
    <source>
        <dbReference type="Proteomes" id="UP000689195"/>
    </source>
</evidence>
<reference evidence="2" key="1">
    <citation type="submission" date="2021-01" db="EMBL/GenBank/DDBJ databases">
        <authorList>
            <consortium name="Genoscope - CEA"/>
            <person name="William W."/>
        </authorList>
    </citation>
    <scope>NUCLEOTIDE SEQUENCE</scope>
</reference>
<organism evidence="2 3">
    <name type="scientific">Paramecium pentaurelia</name>
    <dbReference type="NCBI Taxonomy" id="43138"/>
    <lineage>
        <taxon>Eukaryota</taxon>
        <taxon>Sar</taxon>
        <taxon>Alveolata</taxon>
        <taxon>Ciliophora</taxon>
        <taxon>Intramacronucleata</taxon>
        <taxon>Oligohymenophorea</taxon>
        <taxon>Peniculida</taxon>
        <taxon>Parameciidae</taxon>
        <taxon>Paramecium</taxon>
    </lineage>
</organism>
<protein>
    <recommendedName>
        <fullName evidence="4">G domain-containing protein</fullName>
    </recommendedName>
</protein>
<dbReference type="OrthoDB" id="8954335at2759"/>
<feature type="region of interest" description="Disordered" evidence="1">
    <location>
        <begin position="486"/>
        <end position="530"/>
    </location>
</feature>
<comment type="caution">
    <text evidence="2">The sequence shown here is derived from an EMBL/GenBank/DDBJ whole genome shotgun (WGS) entry which is preliminary data.</text>
</comment>